<evidence type="ECO:0000256" key="1">
    <source>
        <dbReference type="SAM" id="MobiDB-lite"/>
    </source>
</evidence>
<feature type="compositionally biased region" description="Low complexity" evidence="1">
    <location>
        <begin position="622"/>
        <end position="633"/>
    </location>
</feature>
<feature type="region of interest" description="Disordered" evidence="1">
    <location>
        <begin position="72"/>
        <end position="98"/>
    </location>
</feature>
<proteinExistence type="predicted"/>
<name>A0A2U9CP92_SCOMX</name>
<feature type="region of interest" description="Disordered" evidence="1">
    <location>
        <begin position="299"/>
        <end position="329"/>
    </location>
</feature>
<feature type="compositionally biased region" description="Gly residues" evidence="1">
    <location>
        <begin position="299"/>
        <end position="311"/>
    </location>
</feature>
<reference evidence="2 3" key="1">
    <citation type="submission" date="2017-12" db="EMBL/GenBank/DDBJ databases">
        <title>Integrating genomic resources of turbot (Scophthalmus maximus) in depth evaluation of genetic and physical mapping variation across individuals.</title>
        <authorList>
            <person name="Martinez P."/>
        </authorList>
    </citation>
    <scope>NUCLEOTIDE SEQUENCE [LARGE SCALE GENOMIC DNA]</scope>
</reference>
<accession>A0A2U9CP92</accession>
<feature type="region of interest" description="Disordered" evidence="1">
    <location>
        <begin position="618"/>
        <end position="664"/>
    </location>
</feature>
<gene>
    <name evidence="2" type="ORF">SMAX5B_020270</name>
</gene>
<keyword evidence="3" id="KW-1185">Reference proteome</keyword>
<evidence type="ECO:0000313" key="2">
    <source>
        <dbReference type="EMBL" id="AWP17669.1"/>
    </source>
</evidence>
<dbReference type="EMBL" id="CP026260">
    <property type="protein sequence ID" value="AWP17669.1"/>
    <property type="molecule type" value="Genomic_DNA"/>
</dbReference>
<sequence>MDKVENHRATVLKLVDMVSRPAQPMGTVLKLVDTVDKELKAMAMVLQVSWVGLELNPMVTMLQQLDIMGQGAAAGPSNGSGVRPNGQGGAGSKPMKGYGRPSYGAGYGRNGYNGYRAQPMAGFNGGHGHAGLGLGSRNGNGGMKGPMQDHMNLCATQLNSLDSFDNVKISGTNGAAGVPNGQGAKPNGYAGARAPNGNGAMPNGYGYPNGGTTKPAKPGYGSFLNGYGATPKGYGNGAIPNGHGRGRKPNGYGAAAGAGVPNGYGAKPNGQGVRNGAAFGGYGGKLNGYGMMPNGKGTKGAGASNGKGLKGGVFSPVQSSAAPEEGVPPQQAITQDYNAGAGASTGMNTKGYGAGAGVPNTYGAKPNGYDASAGGTPNGGASKPALRYPYAGNPEQPGNAHAGEAGKSKSGYGNGYSAGVQPDYASFGQGVPTADAKSGGARQVPYNGAPVVPAGLDGMGGLPFGGQKLGMGAEKSSAKYGIGGLQFGGQPLSTGTNGAGQHGYGGGPYGPGKSPGNYGGLGTGIGGDPGPGKYGFPSGAQLLGLGNAAGKYGYGRMPYEAQPAGLNPEVKSTGTYGLAGSPYQPEPLGLGHNGKLTSQYGGGEVPYSPQALGFSREAKSVGQYGNQGSYQSQPLESAYEGRSGGEYDTAGLPYESLPSEPDSAVKSYAKGGVPTPATAVEGEGMSVDRYDHLGYIYGHVQPEVVAFPAAPTPSPTMAYPSGPSYLPEEASFTPDVLPGAGAEDLPDPAGTASLDLDSAPATETHGVIQLPEQPDDLLQEQLPRQIHIQQHLKLHFHPQGEKNGKHDLNGFFGNSGYQG</sequence>
<organism evidence="2 3">
    <name type="scientific">Scophthalmus maximus</name>
    <name type="common">Turbot</name>
    <name type="synonym">Psetta maxima</name>
    <dbReference type="NCBI Taxonomy" id="52904"/>
    <lineage>
        <taxon>Eukaryota</taxon>
        <taxon>Metazoa</taxon>
        <taxon>Chordata</taxon>
        <taxon>Craniata</taxon>
        <taxon>Vertebrata</taxon>
        <taxon>Euteleostomi</taxon>
        <taxon>Actinopterygii</taxon>
        <taxon>Neopterygii</taxon>
        <taxon>Teleostei</taxon>
        <taxon>Neoteleostei</taxon>
        <taxon>Acanthomorphata</taxon>
        <taxon>Carangaria</taxon>
        <taxon>Pleuronectiformes</taxon>
        <taxon>Pleuronectoidei</taxon>
        <taxon>Scophthalmidae</taxon>
        <taxon>Scophthalmus</taxon>
    </lineage>
</organism>
<evidence type="ECO:0000313" key="3">
    <source>
        <dbReference type="Proteomes" id="UP000246464"/>
    </source>
</evidence>
<dbReference type="Proteomes" id="UP000246464">
    <property type="component" value="Chromosome 18"/>
</dbReference>
<dbReference type="AlphaFoldDB" id="A0A2U9CP92"/>
<protein>
    <submittedName>
        <fullName evidence="2">Putative fibroin heavy chain-like</fullName>
    </submittedName>
</protein>